<proteinExistence type="predicted"/>
<evidence type="ECO:0000313" key="2">
    <source>
        <dbReference type="Proteomes" id="UP000256530"/>
    </source>
</evidence>
<dbReference type="AlphaFoldDB" id="A0A3D9VH04"/>
<protein>
    <submittedName>
        <fullName evidence="1">Uncharacterized protein</fullName>
    </submittedName>
</protein>
<sequence length="121" mass="13950">MKGIPFVSRSFSKKYSGNIILTADIQSKLRYQHSVHSQDVVTCMDDNCKVVVKNTHKKYTSLKYPDSKVYDIFGEVNGKVLFIVGRMFNDGNIYIITARWAEGNESAFYYRNSEVMCIEKE</sequence>
<accession>A0A3D9VH04</accession>
<gene>
    <name evidence="1" type="ORF">DET55_102151</name>
</gene>
<comment type="caution">
    <text evidence="1">The sequence shown here is derived from an EMBL/GenBank/DDBJ whole genome shotgun (WGS) entry which is preliminary data.</text>
</comment>
<organism evidence="1 2">
    <name type="scientific">Bacillus mycoides</name>
    <dbReference type="NCBI Taxonomy" id="1405"/>
    <lineage>
        <taxon>Bacteria</taxon>
        <taxon>Bacillati</taxon>
        <taxon>Bacillota</taxon>
        <taxon>Bacilli</taxon>
        <taxon>Bacillales</taxon>
        <taxon>Bacillaceae</taxon>
        <taxon>Bacillus</taxon>
        <taxon>Bacillus cereus group</taxon>
    </lineage>
</organism>
<dbReference type="Proteomes" id="UP000256530">
    <property type="component" value="Unassembled WGS sequence"/>
</dbReference>
<reference evidence="1 2" key="1">
    <citation type="submission" date="2018-08" db="EMBL/GenBank/DDBJ databases">
        <title>Freshwater and sediment microbial communities from various areas in North America, analyzing microbe dynamics in response to fracking.</title>
        <authorList>
            <person name="Lamendella R."/>
        </authorList>
    </citation>
    <scope>NUCLEOTIDE SEQUENCE [LARGE SCALE GENOMIC DNA]</scope>
    <source>
        <strain evidence="1 2">DB-1</strain>
    </source>
</reference>
<name>A0A3D9VH04_BACMY</name>
<evidence type="ECO:0000313" key="1">
    <source>
        <dbReference type="EMBL" id="REF40779.1"/>
    </source>
</evidence>
<dbReference type="EMBL" id="QTTY01000002">
    <property type="protein sequence ID" value="REF40779.1"/>
    <property type="molecule type" value="Genomic_DNA"/>
</dbReference>
<dbReference type="RefSeq" id="WP_113935665.1">
    <property type="nucleotide sequence ID" value="NZ_QTTY01000002.1"/>
</dbReference>